<reference evidence="8" key="1">
    <citation type="submission" date="2021-01" db="EMBL/GenBank/DDBJ databases">
        <title>Marivirga sp. nov., isolated from intertidal surface sediments.</title>
        <authorList>
            <person name="Zhang M."/>
        </authorList>
    </citation>
    <scope>NUCLEOTIDE SEQUENCE</scope>
    <source>
        <strain evidence="8">SM1354</strain>
    </source>
</reference>
<sequence length="67" mass="7704">MAKKKQKSYEEALHELESLLEKVESDEISIDELSSMVQQSVELIKTCKNQLKGIEKNIDDSFNAMEE</sequence>
<keyword evidence="7" id="KW-0175">Coiled coil</keyword>
<feature type="coiled-coil region" evidence="7">
    <location>
        <begin position="2"/>
        <end position="29"/>
    </location>
</feature>
<dbReference type="GO" id="GO:0008855">
    <property type="term" value="F:exodeoxyribonuclease VII activity"/>
    <property type="evidence" value="ECO:0007669"/>
    <property type="project" value="UniProtKB-UniRule"/>
</dbReference>
<organism evidence="8 9">
    <name type="scientific">Marivirga atlantica</name>
    <dbReference type="NCBI Taxonomy" id="1548457"/>
    <lineage>
        <taxon>Bacteria</taxon>
        <taxon>Pseudomonadati</taxon>
        <taxon>Bacteroidota</taxon>
        <taxon>Cytophagia</taxon>
        <taxon>Cytophagales</taxon>
        <taxon>Marivirgaceae</taxon>
        <taxon>Marivirga</taxon>
    </lineage>
</organism>
<keyword evidence="2" id="KW-0963">Cytoplasm</keyword>
<comment type="similarity">
    <text evidence="1">Belongs to the XseB family.</text>
</comment>
<keyword evidence="3" id="KW-0540">Nuclease</keyword>
<evidence type="ECO:0000256" key="2">
    <source>
        <dbReference type="ARBA" id="ARBA00022490"/>
    </source>
</evidence>
<dbReference type="NCBIfam" id="TIGR01280">
    <property type="entry name" value="xseB"/>
    <property type="match status" value="1"/>
</dbReference>
<dbReference type="AlphaFoldDB" id="A0A937AMK8"/>
<dbReference type="InterPro" id="IPR003761">
    <property type="entry name" value="Exonuc_VII_S"/>
</dbReference>
<keyword evidence="4 8" id="KW-0378">Hydrolase</keyword>
<dbReference type="Pfam" id="PF02609">
    <property type="entry name" value="Exonuc_VII_S"/>
    <property type="match status" value="1"/>
</dbReference>
<comment type="caution">
    <text evidence="8">The sequence shown here is derived from an EMBL/GenBank/DDBJ whole genome shotgun (WGS) entry which is preliminary data.</text>
</comment>
<dbReference type="InterPro" id="IPR037004">
    <property type="entry name" value="Exonuc_VII_ssu_sf"/>
</dbReference>
<dbReference type="GO" id="GO:0006308">
    <property type="term" value="P:DNA catabolic process"/>
    <property type="evidence" value="ECO:0007669"/>
    <property type="project" value="UniProtKB-UniRule"/>
</dbReference>
<dbReference type="GO" id="GO:0009318">
    <property type="term" value="C:exodeoxyribonuclease VII complex"/>
    <property type="evidence" value="ECO:0007669"/>
    <property type="project" value="UniProtKB-UniRule"/>
</dbReference>
<dbReference type="EC" id="3.1.11.6" evidence="6"/>
<keyword evidence="5" id="KW-0269">Exonuclease</keyword>
<evidence type="ECO:0000256" key="6">
    <source>
        <dbReference type="NCBIfam" id="TIGR01280"/>
    </source>
</evidence>
<gene>
    <name evidence="8" type="primary">xseB</name>
    <name evidence="8" type="ORF">JKP34_13635</name>
</gene>
<evidence type="ECO:0000256" key="5">
    <source>
        <dbReference type="ARBA" id="ARBA00022839"/>
    </source>
</evidence>
<evidence type="ECO:0000256" key="3">
    <source>
        <dbReference type="ARBA" id="ARBA00022722"/>
    </source>
</evidence>
<dbReference type="SUPFAM" id="SSF116842">
    <property type="entry name" value="XseB-like"/>
    <property type="match status" value="1"/>
</dbReference>
<dbReference type="Gene3D" id="1.10.287.1040">
    <property type="entry name" value="Exonuclease VII, small subunit"/>
    <property type="match status" value="1"/>
</dbReference>
<evidence type="ECO:0000313" key="8">
    <source>
        <dbReference type="EMBL" id="MBL0766303.1"/>
    </source>
</evidence>
<keyword evidence="9" id="KW-1185">Reference proteome</keyword>
<dbReference type="Proteomes" id="UP000642920">
    <property type="component" value="Unassembled WGS sequence"/>
</dbReference>
<evidence type="ECO:0000313" key="9">
    <source>
        <dbReference type="Proteomes" id="UP000642920"/>
    </source>
</evidence>
<protein>
    <recommendedName>
        <fullName evidence="6">Exodeoxyribonuclease VII small subunit</fullName>
        <ecNumber evidence="6">3.1.11.6</ecNumber>
    </recommendedName>
</protein>
<evidence type="ECO:0000256" key="7">
    <source>
        <dbReference type="SAM" id="Coils"/>
    </source>
</evidence>
<evidence type="ECO:0000256" key="1">
    <source>
        <dbReference type="ARBA" id="ARBA00009998"/>
    </source>
</evidence>
<dbReference type="EMBL" id="JAERQG010000003">
    <property type="protein sequence ID" value="MBL0766303.1"/>
    <property type="molecule type" value="Genomic_DNA"/>
</dbReference>
<name>A0A937AMK8_9BACT</name>
<proteinExistence type="inferred from homology"/>
<accession>A0A937AMK8</accession>
<dbReference type="RefSeq" id="WP_201922526.1">
    <property type="nucleotide sequence ID" value="NZ_JAERQG010000003.1"/>
</dbReference>
<evidence type="ECO:0000256" key="4">
    <source>
        <dbReference type="ARBA" id="ARBA00022801"/>
    </source>
</evidence>